<evidence type="ECO:0000313" key="9">
    <source>
        <dbReference type="EMBL" id="RXS59449.1"/>
    </source>
</evidence>
<evidence type="ECO:0000256" key="7">
    <source>
        <dbReference type="SAM" id="Phobius"/>
    </source>
</evidence>
<dbReference type="GO" id="GO:0016020">
    <property type="term" value="C:membrane"/>
    <property type="evidence" value="ECO:0007669"/>
    <property type="project" value="UniProtKB-SubCell"/>
</dbReference>
<evidence type="ECO:0000256" key="6">
    <source>
        <dbReference type="SAM" id="MobiDB-lite"/>
    </source>
</evidence>
<keyword evidence="10" id="KW-1185">Reference proteome</keyword>
<dbReference type="Pfam" id="PF00892">
    <property type="entry name" value="EamA"/>
    <property type="match status" value="2"/>
</dbReference>
<comment type="subcellular location">
    <subcellularLocation>
        <location evidence="1">Membrane</location>
        <topology evidence="1">Multi-pass membrane protein</topology>
    </subcellularLocation>
</comment>
<feature type="transmembrane region" description="Helical" evidence="7">
    <location>
        <begin position="256"/>
        <end position="275"/>
    </location>
</feature>
<feature type="region of interest" description="Disordered" evidence="6">
    <location>
        <begin position="302"/>
        <end position="345"/>
    </location>
</feature>
<feature type="compositionally biased region" description="Low complexity" evidence="6">
    <location>
        <begin position="302"/>
        <end position="315"/>
    </location>
</feature>
<feature type="compositionally biased region" description="Basic and acidic residues" evidence="6">
    <location>
        <begin position="316"/>
        <end position="338"/>
    </location>
</feature>
<name>A0A4Q1QTL2_9ACTN</name>
<feature type="domain" description="EamA" evidence="8">
    <location>
        <begin position="165"/>
        <end position="297"/>
    </location>
</feature>
<evidence type="ECO:0000256" key="2">
    <source>
        <dbReference type="ARBA" id="ARBA00007362"/>
    </source>
</evidence>
<evidence type="ECO:0000259" key="8">
    <source>
        <dbReference type="Pfam" id="PF00892"/>
    </source>
</evidence>
<keyword evidence="3 7" id="KW-0812">Transmembrane</keyword>
<keyword evidence="5 7" id="KW-0472">Membrane</keyword>
<dbReference type="SUPFAM" id="SSF103481">
    <property type="entry name" value="Multidrug resistance efflux transporter EmrE"/>
    <property type="match status" value="2"/>
</dbReference>
<protein>
    <submittedName>
        <fullName evidence="9">EamA/RhaT family transporter</fullName>
    </submittedName>
</protein>
<feature type="transmembrane region" description="Helical" evidence="7">
    <location>
        <begin position="85"/>
        <end position="106"/>
    </location>
</feature>
<feature type="transmembrane region" description="Helical" evidence="7">
    <location>
        <begin position="226"/>
        <end position="249"/>
    </location>
</feature>
<feature type="transmembrane region" description="Helical" evidence="7">
    <location>
        <begin position="54"/>
        <end position="73"/>
    </location>
</feature>
<reference evidence="9 10" key="1">
    <citation type="submission" date="2019-01" db="EMBL/GenBank/DDBJ databases">
        <title>Draft genome sequences of the type strain Streptomyces sioyaensis DSM 40032 and its novel strain, TM32, a thermotolerant antibiotics-producing actinobacterium.</title>
        <authorList>
            <person name="Nakaew N."/>
            <person name="Lumyong S."/>
            <person name="Sloan W.T."/>
            <person name="Sungthong R."/>
        </authorList>
    </citation>
    <scope>NUCLEOTIDE SEQUENCE [LARGE SCALE GENOMIC DNA]</scope>
    <source>
        <strain evidence="9 10">DSM 40032</strain>
    </source>
</reference>
<feature type="domain" description="EamA" evidence="8">
    <location>
        <begin position="25"/>
        <end position="158"/>
    </location>
</feature>
<dbReference type="AlphaFoldDB" id="A0A4Q1QTL2"/>
<dbReference type="InterPro" id="IPR000620">
    <property type="entry name" value="EamA_dom"/>
</dbReference>
<accession>A0A4Q1QTL2</accession>
<organism evidence="9 10">
    <name type="scientific">Streptomyces sioyaensis</name>
    <dbReference type="NCBI Taxonomy" id="67364"/>
    <lineage>
        <taxon>Bacteria</taxon>
        <taxon>Bacillati</taxon>
        <taxon>Actinomycetota</taxon>
        <taxon>Actinomycetes</taxon>
        <taxon>Kitasatosporales</taxon>
        <taxon>Streptomycetaceae</taxon>
        <taxon>Streptomyces</taxon>
    </lineage>
</organism>
<proteinExistence type="inferred from homology"/>
<evidence type="ECO:0000256" key="1">
    <source>
        <dbReference type="ARBA" id="ARBA00004141"/>
    </source>
</evidence>
<feature type="transmembrane region" description="Helical" evidence="7">
    <location>
        <begin position="144"/>
        <end position="162"/>
    </location>
</feature>
<dbReference type="InterPro" id="IPR037185">
    <property type="entry name" value="EmrE-like"/>
</dbReference>
<sequence length="345" mass="35088">MPVRTVGTCPIRACSSTRGVPMSRRGLLLFLTVSVLWGVPYLLISVALEGLGPVSVAAGRVTLGALVLLPVAWRRGLPRLLRERWRALLLLAAVEVAAPLTLIAVGERTVSSGLAGVLIATEPLFILALGLFRGKRRRPPRGAWAGAALGFLGVVVLLGVAGTGTGAVLVWAAAACYAVGAVLMHRLFPDVPPLTVAAGMLVPAAGPLLAVAAVTEPAPQLTARVLLAVIGLGTACTAGGFTAFFALIGAEGPARAAFITYVAPVVAVTAGVLLLSEPVTARTVVGTVLVLAGAALAARRPSAAPLPDAPDVPALSDKRPGKEQDAGRRLVEGSRDAAEADVQPL</sequence>
<dbReference type="EMBL" id="SDIF01000142">
    <property type="protein sequence ID" value="RXS59449.1"/>
    <property type="molecule type" value="Genomic_DNA"/>
</dbReference>
<dbReference type="InterPro" id="IPR050638">
    <property type="entry name" value="AA-Vitamin_Transporters"/>
</dbReference>
<feature type="transmembrane region" description="Helical" evidence="7">
    <location>
        <begin position="27"/>
        <end position="48"/>
    </location>
</feature>
<evidence type="ECO:0000256" key="4">
    <source>
        <dbReference type="ARBA" id="ARBA00022989"/>
    </source>
</evidence>
<dbReference type="Proteomes" id="UP000289482">
    <property type="component" value="Unassembled WGS sequence"/>
</dbReference>
<evidence type="ECO:0000313" key="10">
    <source>
        <dbReference type="Proteomes" id="UP000289482"/>
    </source>
</evidence>
<evidence type="ECO:0000256" key="3">
    <source>
        <dbReference type="ARBA" id="ARBA00022692"/>
    </source>
</evidence>
<comment type="caution">
    <text evidence="9">The sequence shown here is derived from an EMBL/GenBank/DDBJ whole genome shotgun (WGS) entry which is preliminary data.</text>
</comment>
<comment type="similarity">
    <text evidence="2">Belongs to the EamA transporter family.</text>
</comment>
<feature type="transmembrane region" description="Helical" evidence="7">
    <location>
        <begin position="112"/>
        <end position="132"/>
    </location>
</feature>
<evidence type="ECO:0000256" key="5">
    <source>
        <dbReference type="ARBA" id="ARBA00023136"/>
    </source>
</evidence>
<gene>
    <name evidence="9" type="ORF">EST54_29965</name>
</gene>
<keyword evidence="4 7" id="KW-1133">Transmembrane helix</keyword>
<dbReference type="PANTHER" id="PTHR32322:SF9">
    <property type="entry name" value="AMINO-ACID METABOLITE EFFLUX PUMP-RELATED"/>
    <property type="match status" value="1"/>
</dbReference>
<dbReference type="PANTHER" id="PTHR32322">
    <property type="entry name" value="INNER MEMBRANE TRANSPORTER"/>
    <property type="match status" value="1"/>
</dbReference>
<feature type="transmembrane region" description="Helical" evidence="7">
    <location>
        <begin position="194"/>
        <end position="214"/>
    </location>
</feature>